<reference evidence="3 4" key="1">
    <citation type="submission" date="2019-08" db="EMBL/GenBank/DDBJ databases">
        <authorList>
            <person name="Dhanesh K."/>
            <person name="Kumar G."/>
            <person name="Sasikala C."/>
            <person name="Venkata Ramana C."/>
        </authorList>
    </citation>
    <scope>NUCLEOTIDE SEQUENCE [LARGE SCALE GENOMIC DNA]</scope>
    <source>
        <strain evidence="3 4">JC645</strain>
    </source>
</reference>
<feature type="transmembrane region" description="Helical" evidence="1">
    <location>
        <begin position="183"/>
        <end position="205"/>
    </location>
</feature>
<keyword evidence="1" id="KW-0472">Membrane</keyword>
<gene>
    <name evidence="3" type="ORF">FYK55_11545</name>
</gene>
<keyword evidence="1" id="KW-0812">Transmembrane</keyword>
<evidence type="ECO:0000256" key="1">
    <source>
        <dbReference type="SAM" id="Phobius"/>
    </source>
</evidence>
<proteinExistence type="predicted"/>
<evidence type="ECO:0000256" key="2">
    <source>
        <dbReference type="SAM" id="SignalP"/>
    </source>
</evidence>
<organism evidence="3 4">
    <name type="scientific">Roseiconus nitratireducens</name>
    <dbReference type="NCBI Taxonomy" id="2605748"/>
    <lineage>
        <taxon>Bacteria</taxon>
        <taxon>Pseudomonadati</taxon>
        <taxon>Planctomycetota</taxon>
        <taxon>Planctomycetia</taxon>
        <taxon>Pirellulales</taxon>
        <taxon>Pirellulaceae</taxon>
        <taxon>Roseiconus</taxon>
    </lineage>
</organism>
<name>A0A5M6D8E2_9BACT</name>
<feature type="chain" id="PRO_5024347632" description="Transmembrane protein" evidence="2">
    <location>
        <begin position="24"/>
        <end position="210"/>
    </location>
</feature>
<dbReference type="EMBL" id="VWOX01000005">
    <property type="protein sequence ID" value="KAA5543801.1"/>
    <property type="molecule type" value="Genomic_DNA"/>
</dbReference>
<dbReference type="RefSeq" id="WP_150076553.1">
    <property type="nucleotide sequence ID" value="NZ_VWOX01000005.1"/>
</dbReference>
<keyword evidence="4" id="KW-1185">Reference proteome</keyword>
<feature type="signal peptide" evidence="2">
    <location>
        <begin position="1"/>
        <end position="23"/>
    </location>
</feature>
<dbReference type="AlphaFoldDB" id="A0A5M6D8E2"/>
<protein>
    <recommendedName>
        <fullName evidence="5">Transmembrane protein</fullName>
    </recommendedName>
</protein>
<accession>A0A5M6D8E2</accession>
<evidence type="ECO:0008006" key="5">
    <source>
        <dbReference type="Google" id="ProtNLM"/>
    </source>
</evidence>
<dbReference type="Proteomes" id="UP000324479">
    <property type="component" value="Unassembled WGS sequence"/>
</dbReference>
<sequence>MKSLGPAFAACLLVGFISSVAFAESKIESVSEPEATVDANAAASESKSSRSELSVAPLDHVVYPDDRPAWVDQEPDLKSPVHTWVVVTSGCETMQQCEAELDVLQRAAVALYVKERTGWVCDDAMLDGQWIDDELVGRRYVGDLVRGDQALKEIAVELQFGPEQQQKILRAWKNAEVGDRLRATGAVFAMALVGLCCTGGLLGVFSRRFS</sequence>
<keyword evidence="2" id="KW-0732">Signal</keyword>
<evidence type="ECO:0000313" key="3">
    <source>
        <dbReference type="EMBL" id="KAA5543801.1"/>
    </source>
</evidence>
<evidence type="ECO:0000313" key="4">
    <source>
        <dbReference type="Proteomes" id="UP000324479"/>
    </source>
</evidence>
<comment type="caution">
    <text evidence="3">The sequence shown here is derived from an EMBL/GenBank/DDBJ whole genome shotgun (WGS) entry which is preliminary data.</text>
</comment>
<keyword evidence="1" id="KW-1133">Transmembrane helix</keyword>